<name>A0A8J2Q9S9_9BILA</name>
<dbReference type="AlphaFoldDB" id="A0A8J2Q9S9"/>
<evidence type="ECO:0000313" key="1">
    <source>
        <dbReference type="EMBL" id="CAG9533861.1"/>
    </source>
</evidence>
<protein>
    <submittedName>
        <fullName evidence="1">Uncharacterized protein</fullName>
    </submittedName>
</protein>
<sequence length="100" mass="11056">MSSRVQAALIASAVTSSSKVPYSVHTERHRAPAAGIYAHSQRKHSLSPVYSVRQGTNGTTSTTGVSHTDRLQVQKMLVVFHVRKIFGMLLIRSYDVYARL</sequence>
<dbReference type="Proteomes" id="UP000746747">
    <property type="component" value="Unassembled WGS sequence"/>
</dbReference>
<reference evidence="1" key="1">
    <citation type="submission" date="2021-09" db="EMBL/GenBank/DDBJ databases">
        <authorList>
            <consortium name="Pathogen Informatics"/>
        </authorList>
    </citation>
    <scope>NUCLEOTIDE SEQUENCE</scope>
</reference>
<gene>
    <name evidence="1" type="ORF">CJOHNSTONI_LOCUS4052</name>
</gene>
<keyword evidence="2" id="KW-1185">Reference proteome</keyword>
<organism evidence="1 2">
    <name type="scientific">Cercopithifilaria johnstoni</name>
    <dbReference type="NCBI Taxonomy" id="2874296"/>
    <lineage>
        <taxon>Eukaryota</taxon>
        <taxon>Metazoa</taxon>
        <taxon>Ecdysozoa</taxon>
        <taxon>Nematoda</taxon>
        <taxon>Chromadorea</taxon>
        <taxon>Rhabditida</taxon>
        <taxon>Spirurina</taxon>
        <taxon>Spiruromorpha</taxon>
        <taxon>Filarioidea</taxon>
        <taxon>Onchocercidae</taxon>
        <taxon>Cercopithifilaria</taxon>
    </lineage>
</organism>
<dbReference type="EMBL" id="CAKAEH010001271">
    <property type="protein sequence ID" value="CAG9533861.1"/>
    <property type="molecule type" value="Genomic_DNA"/>
</dbReference>
<proteinExistence type="predicted"/>
<accession>A0A8J2Q9S9</accession>
<evidence type="ECO:0000313" key="2">
    <source>
        <dbReference type="Proteomes" id="UP000746747"/>
    </source>
</evidence>
<comment type="caution">
    <text evidence="1">The sequence shown here is derived from an EMBL/GenBank/DDBJ whole genome shotgun (WGS) entry which is preliminary data.</text>
</comment>